<accession>A0ACB5SZP4</accession>
<comment type="caution">
    <text evidence="1">The sequence shown here is derived from an EMBL/GenBank/DDBJ whole genome shotgun (WGS) entry which is preliminary data.</text>
</comment>
<keyword evidence="2" id="KW-1185">Reference proteome</keyword>
<dbReference type="Proteomes" id="UP001165064">
    <property type="component" value="Unassembled WGS sequence"/>
</dbReference>
<dbReference type="EMBL" id="BSXS01002005">
    <property type="protein sequence ID" value="GME77917.1"/>
    <property type="molecule type" value="Genomic_DNA"/>
</dbReference>
<organism evidence="1 2">
    <name type="scientific">Ambrosiozyma monospora</name>
    <name type="common">Yeast</name>
    <name type="synonym">Endomycopsis monosporus</name>
    <dbReference type="NCBI Taxonomy" id="43982"/>
    <lineage>
        <taxon>Eukaryota</taxon>
        <taxon>Fungi</taxon>
        <taxon>Dikarya</taxon>
        <taxon>Ascomycota</taxon>
        <taxon>Saccharomycotina</taxon>
        <taxon>Pichiomycetes</taxon>
        <taxon>Pichiales</taxon>
        <taxon>Pichiaceae</taxon>
        <taxon>Ambrosiozyma</taxon>
    </lineage>
</organism>
<reference evidence="1" key="1">
    <citation type="submission" date="2023-04" db="EMBL/GenBank/DDBJ databases">
        <title>Ambrosiozyma monospora NBRC 10751.</title>
        <authorList>
            <person name="Ichikawa N."/>
            <person name="Sato H."/>
            <person name="Tonouchi N."/>
        </authorList>
    </citation>
    <scope>NUCLEOTIDE SEQUENCE</scope>
    <source>
        <strain evidence="1">NBRC 10751</strain>
    </source>
</reference>
<sequence>MILQLLKLPATKRFARKVLKTSFDYSVNFFVKYLKSELKTELLQLERQKMADLIEKSKKLAAYSAVDENLKPNHKVIGIGSGSTVVYVAERVGQQSNKSELVCIPTGFQSKQLIIDNGLKLGSLEEFASIDIAFDGADEVDSQLNCIKGGGACLLQEKLVADSADNFIIVADYRKNTGILGKSWTKGVPLEVVPAAYNKILKQLTELGGKAQVRSGLPAKAGPVITDNGNFIIDCDFSQVEASKVKELNDKIKAMVGVVETGYFVGMAQKAYIGNADGTVSTLKV</sequence>
<evidence type="ECO:0000313" key="2">
    <source>
        <dbReference type="Proteomes" id="UP001165064"/>
    </source>
</evidence>
<gene>
    <name evidence="1" type="ORF">Amon02_000322900</name>
</gene>
<proteinExistence type="predicted"/>
<name>A0ACB5SZP4_AMBMO</name>
<protein>
    <submittedName>
        <fullName evidence="1">Unnamed protein product</fullName>
    </submittedName>
</protein>
<evidence type="ECO:0000313" key="1">
    <source>
        <dbReference type="EMBL" id="GME77917.1"/>
    </source>
</evidence>